<gene>
    <name evidence="1" type="ORF">MNBD_ALPHA12-997</name>
</gene>
<reference evidence="1" key="1">
    <citation type="submission" date="2018-06" db="EMBL/GenBank/DDBJ databases">
        <authorList>
            <person name="Zhirakovskaya E."/>
        </authorList>
    </citation>
    <scope>NUCLEOTIDE SEQUENCE</scope>
</reference>
<dbReference type="Gene3D" id="3.40.50.300">
    <property type="entry name" value="P-loop containing nucleotide triphosphate hydrolases"/>
    <property type="match status" value="1"/>
</dbReference>
<dbReference type="EMBL" id="UOEO01000047">
    <property type="protein sequence ID" value="VAW16246.1"/>
    <property type="molecule type" value="Genomic_DNA"/>
</dbReference>
<proteinExistence type="predicted"/>
<dbReference type="PANTHER" id="PTHR13696">
    <property type="entry name" value="P-LOOP CONTAINING NUCLEOSIDE TRIPHOSPHATE HYDROLASE"/>
    <property type="match status" value="1"/>
</dbReference>
<dbReference type="AlphaFoldDB" id="A0A3B0U9X2"/>
<dbReference type="SUPFAM" id="SSF52540">
    <property type="entry name" value="P-loop containing nucleoside triphosphate hydrolases"/>
    <property type="match status" value="1"/>
</dbReference>
<dbReference type="InterPro" id="IPR050678">
    <property type="entry name" value="DNA_Partitioning_ATPase"/>
</dbReference>
<evidence type="ECO:0000313" key="1">
    <source>
        <dbReference type="EMBL" id="VAW16246.1"/>
    </source>
</evidence>
<sequence length="303" mass="33950">MDADGAHVIVVGNEKGGTGKSTTAFHLAIYLLYEGFSIATIDVDSRQQTLTHYVRNRRDWVRAHALKVPQTTHYHLPLSRGDSVSNNYRLEFEVFAQALAEVETKADFIIIDTPGFDTNLTRLAHSLADTLVTPLNDSLIDMDVLAHIDPMTGEPRELSHYARLVQRARKERLAIDGLTIDWVLARNRISMLSSRNMRLVQTGIEQLAMRLGARVADGIGERVIFRSLFPIGMTVFDPLEETAINGLPSMSHVSARQEYKNLVAALNLPLSQRAKTRIKARKTWRNAGQKGPLEFDHMSPVIN</sequence>
<protein>
    <submittedName>
        <fullName evidence="1">Spacial regulator of FtsZ polymerization, MipZ</fullName>
    </submittedName>
</protein>
<dbReference type="InterPro" id="IPR027417">
    <property type="entry name" value="P-loop_NTPase"/>
</dbReference>
<dbReference type="PANTHER" id="PTHR13696:SF96">
    <property type="entry name" value="COBQ_COBB_MIND_PARA NUCLEOTIDE BINDING DOMAIN-CONTAINING PROTEIN"/>
    <property type="match status" value="1"/>
</dbReference>
<dbReference type="CDD" id="cd02042">
    <property type="entry name" value="ParAB_family"/>
    <property type="match status" value="1"/>
</dbReference>
<dbReference type="Pfam" id="PF09140">
    <property type="entry name" value="MipZ"/>
    <property type="match status" value="1"/>
</dbReference>
<name>A0A3B0U9X2_9ZZZZ</name>
<organism evidence="1">
    <name type="scientific">hydrothermal vent metagenome</name>
    <dbReference type="NCBI Taxonomy" id="652676"/>
    <lineage>
        <taxon>unclassified sequences</taxon>
        <taxon>metagenomes</taxon>
        <taxon>ecological metagenomes</taxon>
    </lineage>
</organism>
<accession>A0A3B0U9X2</accession>
<dbReference type="InterPro" id="IPR015223">
    <property type="entry name" value="MipZ"/>
</dbReference>